<comment type="subcellular location">
    <subcellularLocation>
        <location evidence="1">Secreted</location>
    </subcellularLocation>
</comment>
<feature type="region of interest" description="Disordered" evidence="3">
    <location>
        <begin position="20"/>
        <end position="75"/>
    </location>
</feature>
<evidence type="ECO:0008006" key="6">
    <source>
        <dbReference type="Google" id="ProtNLM"/>
    </source>
</evidence>
<dbReference type="Pfam" id="PF00353">
    <property type="entry name" value="HemolysinCabind"/>
    <property type="match status" value="3"/>
</dbReference>
<dbReference type="Proteomes" id="UP000787635">
    <property type="component" value="Unassembled WGS sequence"/>
</dbReference>
<sequence>MPDQEFHGRRTLDEAALARVTGGAPPPDHPDAAPAPGLFHVDHGDADATLTGGSGNDVLYMGQGDDSAAGGEGDDRIHGDNVFAAAAIGGDPAAVLTFSGNDTLDGGAGRDTIHGDSPSNAGLGGDDVISGGTGDGAPDQAFGGAGDDTYIWRPGDSSDRFEGGTGQDTLHLPTLDEGTLRMCLDLPGGLELRSLGDGLFGFFDAAGNRTEASGSLTLKGETLSFAALETIRLG</sequence>
<dbReference type="Gene3D" id="2.150.10.10">
    <property type="entry name" value="Serralysin-like metalloprotease, C-terminal"/>
    <property type="match status" value="1"/>
</dbReference>
<dbReference type="PRINTS" id="PR00313">
    <property type="entry name" value="CABNDNGRPT"/>
</dbReference>
<name>A0ABX1E6V4_9PROT</name>
<dbReference type="PANTHER" id="PTHR38340">
    <property type="entry name" value="S-LAYER PROTEIN"/>
    <property type="match status" value="1"/>
</dbReference>
<reference evidence="4 5" key="1">
    <citation type="submission" date="2020-03" db="EMBL/GenBank/DDBJ databases">
        <title>Roseomonas selenitidurans sp. nov. isolated from urban soil.</title>
        <authorList>
            <person name="Liu H."/>
        </authorList>
    </citation>
    <scope>NUCLEOTIDE SEQUENCE [LARGE SCALE GENOMIC DNA]</scope>
    <source>
        <strain evidence="4 5">BU-1</strain>
    </source>
</reference>
<evidence type="ECO:0000313" key="4">
    <source>
        <dbReference type="EMBL" id="NKC31512.1"/>
    </source>
</evidence>
<proteinExistence type="predicted"/>
<evidence type="ECO:0000256" key="3">
    <source>
        <dbReference type="SAM" id="MobiDB-lite"/>
    </source>
</evidence>
<accession>A0ABX1E6V4</accession>
<protein>
    <recommendedName>
        <fullName evidence="6">Calcium-binding protein</fullName>
    </recommendedName>
</protein>
<dbReference type="InterPro" id="IPR011049">
    <property type="entry name" value="Serralysin-like_metalloprot_C"/>
</dbReference>
<evidence type="ECO:0000256" key="2">
    <source>
        <dbReference type="ARBA" id="ARBA00022525"/>
    </source>
</evidence>
<dbReference type="SUPFAM" id="SSF51120">
    <property type="entry name" value="beta-Roll"/>
    <property type="match status" value="1"/>
</dbReference>
<comment type="caution">
    <text evidence="4">The sequence shown here is derived from an EMBL/GenBank/DDBJ whole genome shotgun (WGS) entry which is preliminary data.</text>
</comment>
<dbReference type="RefSeq" id="WP_168030590.1">
    <property type="nucleotide sequence ID" value="NZ_JAAVNE010000016.1"/>
</dbReference>
<evidence type="ECO:0000256" key="1">
    <source>
        <dbReference type="ARBA" id="ARBA00004613"/>
    </source>
</evidence>
<dbReference type="EMBL" id="JAAVNE010000016">
    <property type="protein sequence ID" value="NKC31512.1"/>
    <property type="molecule type" value="Genomic_DNA"/>
</dbReference>
<gene>
    <name evidence="4" type="ORF">HEQ75_11640</name>
</gene>
<dbReference type="InterPro" id="IPR001343">
    <property type="entry name" value="Hemolysn_Ca-bd"/>
</dbReference>
<keyword evidence="2" id="KW-0964">Secreted</keyword>
<dbReference type="InterPro" id="IPR050557">
    <property type="entry name" value="RTX_toxin/Mannuronan_C5-epim"/>
</dbReference>
<organism evidence="4 5">
    <name type="scientific">Falsiroseomonas selenitidurans</name>
    <dbReference type="NCBI Taxonomy" id="2716335"/>
    <lineage>
        <taxon>Bacteria</taxon>
        <taxon>Pseudomonadati</taxon>
        <taxon>Pseudomonadota</taxon>
        <taxon>Alphaproteobacteria</taxon>
        <taxon>Acetobacterales</taxon>
        <taxon>Roseomonadaceae</taxon>
        <taxon>Falsiroseomonas</taxon>
    </lineage>
</organism>
<keyword evidence="5" id="KW-1185">Reference proteome</keyword>
<dbReference type="PANTHER" id="PTHR38340:SF1">
    <property type="entry name" value="S-LAYER PROTEIN"/>
    <property type="match status" value="1"/>
</dbReference>
<evidence type="ECO:0000313" key="5">
    <source>
        <dbReference type="Proteomes" id="UP000787635"/>
    </source>
</evidence>